<dbReference type="InterPro" id="IPR046667">
    <property type="entry name" value="DUF6537"/>
</dbReference>
<dbReference type="NCBIfam" id="NF009588">
    <property type="entry name" value="PRK13029.1"/>
    <property type="match status" value="1"/>
</dbReference>
<dbReference type="InterPro" id="IPR002880">
    <property type="entry name" value="Pyrv_Fd/Flavodoxin_OxRdtase_N"/>
</dbReference>
<evidence type="ECO:0000256" key="1">
    <source>
        <dbReference type="ARBA" id="ARBA00022448"/>
    </source>
</evidence>
<organism evidence="10 11">
    <name type="scientific">Actinocorallia herbida</name>
    <dbReference type="NCBI Taxonomy" id="58109"/>
    <lineage>
        <taxon>Bacteria</taxon>
        <taxon>Bacillati</taxon>
        <taxon>Actinomycetota</taxon>
        <taxon>Actinomycetes</taxon>
        <taxon>Streptosporangiales</taxon>
        <taxon>Thermomonosporaceae</taxon>
        <taxon>Actinocorallia</taxon>
    </lineage>
</organism>
<dbReference type="PANTHER" id="PTHR48084:SF3">
    <property type="entry name" value="SUBUNIT OF PYRUVATE:FLAVODOXIN OXIDOREDUCTASE"/>
    <property type="match status" value="1"/>
</dbReference>
<dbReference type="InterPro" id="IPR029061">
    <property type="entry name" value="THDP-binding"/>
</dbReference>
<dbReference type="CDD" id="cd07034">
    <property type="entry name" value="TPP_PYR_PFOR_IOR-alpha_like"/>
    <property type="match status" value="1"/>
</dbReference>
<feature type="domain" description="Thiamine pyrophosphate enzyme TPP-binding" evidence="8">
    <location>
        <begin position="449"/>
        <end position="536"/>
    </location>
</feature>
<dbReference type="InterPro" id="IPR051457">
    <property type="entry name" value="2-oxoacid:Fd_oxidoreductase"/>
</dbReference>
<accession>A0A3N1D3B5</accession>
<evidence type="ECO:0000259" key="7">
    <source>
        <dbReference type="Pfam" id="PF01558"/>
    </source>
</evidence>
<evidence type="ECO:0000313" key="10">
    <source>
        <dbReference type="EMBL" id="ROO88012.1"/>
    </source>
</evidence>
<dbReference type="Pfam" id="PF20169">
    <property type="entry name" value="DUF6537"/>
    <property type="match status" value="1"/>
</dbReference>
<keyword evidence="2" id="KW-0004">4Fe-4S</keyword>
<gene>
    <name evidence="10" type="ORF">EDD29_5665</name>
</gene>
<dbReference type="PANTHER" id="PTHR48084">
    <property type="entry name" value="2-OXOGLUTARATE OXIDOREDUCTASE SUBUNIT KORB-RELATED"/>
    <property type="match status" value="1"/>
</dbReference>
<dbReference type="GO" id="GO:0000287">
    <property type="term" value="F:magnesium ion binding"/>
    <property type="evidence" value="ECO:0007669"/>
    <property type="project" value="UniProtKB-ARBA"/>
</dbReference>
<dbReference type="GO" id="GO:0030976">
    <property type="term" value="F:thiamine pyrophosphate binding"/>
    <property type="evidence" value="ECO:0007669"/>
    <property type="project" value="InterPro"/>
</dbReference>
<keyword evidence="5" id="KW-0408">Iron</keyword>
<evidence type="ECO:0000313" key="11">
    <source>
        <dbReference type="Proteomes" id="UP000272400"/>
    </source>
</evidence>
<dbReference type="CDD" id="cd02008">
    <property type="entry name" value="TPP_IOR_alpha"/>
    <property type="match status" value="1"/>
</dbReference>
<evidence type="ECO:0000256" key="5">
    <source>
        <dbReference type="ARBA" id="ARBA00023004"/>
    </source>
</evidence>
<dbReference type="InterPro" id="IPR002869">
    <property type="entry name" value="Pyrv_flavodox_OxRed_cen"/>
</dbReference>
<evidence type="ECO:0000259" key="9">
    <source>
        <dbReference type="Pfam" id="PF20169"/>
    </source>
</evidence>
<feature type="domain" description="DUF6537" evidence="9">
    <location>
        <begin position="953"/>
        <end position="1147"/>
    </location>
</feature>
<comment type="caution">
    <text evidence="10">The sequence shown here is derived from an EMBL/GenBank/DDBJ whole genome shotgun (WGS) entry which is preliminary data.</text>
</comment>
<sequence>MQAASAPAPFTLDDRYTRADGTVYLTGVQALVRVLLDRVRHERRGGRRTSVFVSGYEGSPLAGFDLELARRAPLLADHGIVHRPGLNEELAATSVMGSQLAGEAAALVPDGVTGFWYGKSPGLDRASDAFRHANLAGTSPAGGAVAFVGDDPVAKSSTVPCASELALADLAMPTFFPADSQDVLDFGPHAVELSRASGLWTAMKLVTNVADAAGTAVVRPEWNPPPSPDGAYTHRPSAHLLGRNLMELERSLYEVRLPLAEQYLRESGVNRIVARTPGDRIGIIAAGKPYLDLQQALHALGLDEAALAEHGIRVLKLGVIHPVEPSVIRSFAEGLREIVVVEEKRAFVEAAVKQILYGSTDAPSVHGKSDPDGVTLFSGLGELDPDAVARGLARRLSAYGEIPSVAAWRRRGRRERISLPLLARTPYFCSGCPHNSSTKAPEGTLVGAGIGCHTMAVFMDAAQVGDVVGLTQMGGEGTQWIGMAPFVEQEHFVQNIGDGTFTHSGSLAVRAAVASGVNITFKLLHNATVAMTGGQDAVGALPVERIAALLLLEGAAKVVITSDAPTRPGRRPLPRGVEVRHRDDLLAVQEELAAVAGVTVLIHDQECAAEKRRKRRRGKLPTPDAKVMINERVCEGCGDCGTKSNCLSVQPVATEFGRKTRIHQSSCNLDYSCLSGDCPSFITVVPGAPAAVLNLPDLPADALPDPAAAAHGTDFTVRITGVGGTGIVTLAQVLATAAVVEGRHVRTLDQTGLAQKGGAVVSDVKVTSAVVQQAAKLADGECDLYLACDSLVGTDPVHLRAARADRTTAVVSTTEVPTGRMVVDTSASFPSRERIRSAVDAAVARSVYLDARGMSERLFGDDQYANVLQLGAAFQTGALALSSISIERAITLNGVAVERNLQAFRRGRQVVADPQGVDAVLSPPAPPSVDRRPIPEAASVRTLVSAEQGGELARVLDLRVPDLIDYQNTSYARSYALYVEQVRKLEAERHNGSTSVTEAVARNLYKLMAYKDEYEVARLSLDPALQAAAEAEFGAGSRVSYRLHPPVLRAVGMQQKITLGPWFRPVFRLLREARRVRGTVLDPFGLAEVRRVERGLITEYRATILEALETAGPDVRPVLLELAESPDLVRGYEEIKLTSVGAYRARQADLLTRLRGQSAEAATSR</sequence>
<dbReference type="SUPFAM" id="SSF52922">
    <property type="entry name" value="TK C-terminal domain-like"/>
    <property type="match status" value="1"/>
</dbReference>
<dbReference type="InterPro" id="IPR011766">
    <property type="entry name" value="TPP_enzyme_TPP-bd"/>
</dbReference>
<dbReference type="EMBL" id="RJKE01000001">
    <property type="protein sequence ID" value="ROO88012.1"/>
    <property type="molecule type" value="Genomic_DNA"/>
</dbReference>
<protein>
    <submittedName>
        <fullName evidence="10">Indolepyruvate ferredoxin oxidoreductase</fullName>
    </submittedName>
</protein>
<evidence type="ECO:0000256" key="2">
    <source>
        <dbReference type="ARBA" id="ARBA00022485"/>
    </source>
</evidence>
<dbReference type="AlphaFoldDB" id="A0A3N1D3B5"/>
<dbReference type="Gene3D" id="3.40.50.970">
    <property type="match status" value="1"/>
</dbReference>
<evidence type="ECO:0000256" key="3">
    <source>
        <dbReference type="ARBA" id="ARBA00022982"/>
    </source>
</evidence>
<dbReference type="OrthoDB" id="9803617at2"/>
<dbReference type="Gene3D" id="3.40.920.10">
    <property type="entry name" value="Pyruvate-ferredoxin oxidoreductase, PFOR, domain III"/>
    <property type="match status" value="1"/>
</dbReference>
<keyword evidence="4" id="KW-0560">Oxidoreductase</keyword>
<evidence type="ECO:0000259" key="8">
    <source>
        <dbReference type="Pfam" id="PF02775"/>
    </source>
</evidence>
<evidence type="ECO:0000256" key="6">
    <source>
        <dbReference type="ARBA" id="ARBA00023014"/>
    </source>
</evidence>
<keyword evidence="3" id="KW-0249">Electron transport</keyword>
<dbReference type="NCBIfam" id="NF009589">
    <property type="entry name" value="PRK13030.1"/>
    <property type="match status" value="1"/>
</dbReference>
<dbReference type="Proteomes" id="UP000272400">
    <property type="component" value="Unassembled WGS sequence"/>
</dbReference>
<dbReference type="Pfam" id="PF02775">
    <property type="entry name" value="TPP_enzyme_C"/>
    <property type="match status" value="1"/>
</dbReference>
<dbReference type="GO" id="GO:0016625">
    <property type="term" value="F:oxidoreductase activity, acting on the aldehyde or oxo group of donors, iron-sulfur protein as acceptor"/>
    <property type="evidence" value="ECO:0007669"/>
    <property type="project" value="UniProtKB-ARBA"/>
</dbReference>
<keyword evidence="10" id="KW-0670">Pyruvate</keyword>
<proteinExistence type="predicted"/>
<reference evidence="10 11" key="1">
    <citation type="submission" date="2018-11" db="EMBL/GenBank/DDBJ databases">
        <title>Sequencing the genomes of 1000 actinobacteria strains.</title>
        <authorList>
            <person name="Klenk H.-P."/>
        </authorList>
    </citation>
    <scope>NUCLEOTIDE SEQUENCE [LARGE SCALE GENOMIC DNA]</scope>
    <source>
        <strain evidence="10 11">DSM 44254</strain>
    </source>
</reference>
<dbReference type="SUPFAM" id="SSF52518">
    <property type="entry name" value="Thiamin diphosphate-binding fold (THDP-binding)"/>
    <property type="match status" value="2"/>
</dbReference>
<feature type="domain" description="Pyruvate/ketoisovalerate oxidoreductase catalytic" evidence="7">
    <location>
        <begin position="723"/>
        <end position="909"/>
    </location>
</feature>
<dbReference type="GO" id="GO:0051539">
    <property type="term" value="F:4 iron, 4 sulfur cluster binding"/>
    <property type="evidence" value="ECO:0007669"/>
    <property type="project" value="UniProtKB-KW"/>
</dbReference>
<keyword evidence="11" id="KW-1185">Reference proteome</keyword>
<dbReference type="SUPFAM" id="SSF53323">
    <property type="entry name" value="Pyruvate-ferredoxin oxidoreductase, PFOR, domain III"/>
    <property type="match status" value="1"/>
</dbReference>
<dbReference type="RefSeq" id="WP_123667230.1">
    <property type="nucleotide sequence ID" value="NZ_RJKE01000001.1"/>
</dbReference>
<dbReference type="Pfam" id="PF01558">
    <property type="entry name" value="POR"/>
    <property type="match status" value="1"/>
</dbReference>
<name>A0A3N1D3B5_9ACTN</name>
<dbReference type="GO" id="GO:0045333">
    <property type="term" value="P:cellular respiration"/>
    <property type="evidence" value="ECO:0007669"/>
    <property type="project" value="UniProtKB-ARBA"/>
</dbReference>
<dbReference type="InterPro" id="IPR009014">
    <property type="entry name" value="Transketo_C/PFOR_II"/>
</dbReference>
<keyword evidence="6" id="KW-0411">Iron-sulfur</keyword>
<dbReference type="InterPro" id="IPR019752">
    <property type="entry name" value="Pyrv/ketoisovalerate_OxRed_cat"/>
</dbReference>
<keyword evidence="2" id="KW-0479">Metal-binding</keyword>
<keyword evidence="1" id="KW-0813">Transport</keyword>
<evidence type="ECO:0000256" key="4">
    <source>
        <dbReference type="ARBA" id="ARBA00023002"/>
    </source>
</evidence>